<organism evidence="11 12">
    <name type="scientific">Triticum turgidum subsp. durum</name>
    <name type="common">Durum wheat</name>
    <name type="synonym">Triticum durum</name>
    <dbReference type="NCBI Taxonomy" id="4567"/>
    <lineage>
        <taxon>Eukaryota</taxon>
        <taxon>Viridiplantae</taxon>
        <taxon>Streptophyta</taxon>
        <taxon>Embryophyta</taxon>
        <taxon>Tracheophyta</taxon>
        <taxon>Spermatophyta</taxon>
        <taxon>Magnoliopsida</taxon>
        <taxon>Liliopsida</taxon>
        <taxon>Poales</taxon>
        <taxon>Poaceae</taxon>
        <taxon>BOP clade</taxon>
        <taxon>Pooideae</taxon>
        <taxon>Triticodae</taxon>
        <taxon>Triticeae</taxon>
        <taxon>Triticinae</taxon>
        <taxon>Triticum</taxon>
    </lineage>
</organism>
<feature type="domain" description="Casparian strip membrane protein" evidence="10">
    <location>
        <begin position="113"/>
        <end position="245"/>
    </location>
</feature>
<comment type="similarity">
    <text evidence="2 8">Belongs to the Casparian strip membrane proteins (CASP) family.</text>
</comment>
<evidence type="ECO:0000256" key="3">
    <source>
        <dbReference type="ARBA" id="ARBA00011489"/>
    </source>
</evidence>
<evidence type="ECO:0000256" key="1">
    <source>
        <dbReference type="ARBA" id="ARBA00004651"/>
    </source>
</evidence>
<feature type="compositionally biased region" description="Basic residues" evidence="9">
    <location>
        <begin position="56"/>
        <end position="69"/>
    </location>
</feature>
<comment type="subcellular location">
    <subcellularLocation>
        <location evidence="1 8">Cell membrane</location>
        <topology evidence="1 8">Multi-pass membrane protein</topology>
    </subcellularLocation>
</comment>
<name>A0A9R1S839_TRITD</name>
<feature type="region of interest" description="Disordered" evidence="9">
    <location>
        <begin position="46"/>
        <end position="76"/>
    </location>
</feature>
<evidence type="ECO:0000256" key="7">
    <source>
        <dbReference type="ARBA" id="ARBA00023136"/>
    </source>
</evidence>
<dbReference type="InterPro" id="IPR006702">
    <property type="entry name" value="CASP_dom"/>
</dbReference>
<keyword evidence="4 8" id="KW-1003">Cell membrane</keyword>
<dbReference type="PANTHER" id="PTHR32021:SF52">
    <property type="entry name" value="CASP-LIKE PROTEIN"/>
    <property type="match status" value="1"/>
</dbReference>
<feature type="transmembrane region" description="Helical" evidence="8">
    <location>
        <begin position="124"/>
        <end position="143"/>
    </location>
</feature>
<dbReference type="Pfam" id="PF04535">
    <property type="entry name" value="CASP_dom"/>
    <property type="match status" value="1"/>
</dbReference>
<dbReference type="GO" id="GO:0005886">
    <property type="term" value="C:plasma membrane"/>
    <property type="evidence" value="ECO:0007669"/>
    <property type="project" value="UniProtKB-SubCell"/>
</dbReference>
<keyword evidence="12" id="KW-1185">Reference proteome</keyword>
<evidence type="ECO:0000256" key="2">
    <source>
        <dbReference type="ARBA" id="ARBA00007651"/>
    </source>
</evidence>
<dbReference type="InterPro" id="IPR045009">
    <property type="entry name" value="CASPL-5"/>
</dbReference>
<feature type="transmembrane region" description="Helical" evidence="8">
    <location>
        <begin position="149"/>
        <end position="174"/>
    </location>
</feature>
<accession>A0A9R1S839</accession>
<protein>
    <recommendedName>
        <fullName evidence="8">CASP-like protein</fullName>
    </recommendedName>
</protein>
<keyword evidence="7 8" id="KW-0472">Membrane</keyword>
<evidence type="ECO:0000313" key="12">
    <source>
        <dbReference type="Proteomes" id="UP000324705"/>
    </source>
</evidence>
<dbReference type="EMBL" id="LT934116">
    <property type="protein sequence ID" value="VAH84655.1"/>
    <property type="molecule type" value="Genomic_DNA"/>
</dbReference>
<evidence type="ECO:0000256" key="8">
    <source>
        <dbReference type="RuleBase" id="RU361233"/>
    </source>
</evidence>
<evidence type="ECO:0000256" key="5">
    <source>
        <dbReference type="ARBA" id="ARBA00022692"/>
    </source>
</evidence>
<evidence type="ECO:0000259" key="10">
    <source>
        <dbReference type="Pfam" id="PF04535"/>
    </source>
</evidence>
<reference evidence="11 12" key="1">
    <citation type="submission" date="2017-09" db="EMBL/GenBank/DDBJ databases">
        <authorList>
            <consortium name="International Durum Wheat Genome Sequencing Consortium (IDWGSC)"/>
            <person name="Milanesi L."/>
        </authorList>
    </citation>
    <scope>NUCLEOTIDE SEQUENCE [LARGE SCALE GENOMIC DNA]</scope>
    <source>
        <strain evidence="12">cv. Svevo</strain>
    </source>
</reference>
<evidence type="ECO:0000313" key="11">
    <source>
        <dbReference type="EMBL" id="VAH84655.1"/>
    </source>
</evidence>
<dbReference type="AlphaFoldDB" id="A0A9R1S839"/>
<keyword evidence="5 8" id="KW-0812">Transmembrane</keyword>
<feature type="transmembrane region" description="Helical" evidence="8">
    <location>
        <begin position="186"/>
        <end position="216"/>
    </location>
</feature>
<gene>
    <name evidence="11" type="ORF">TRITD_3Bv1G253130</name>
</gene>
<proteinExistence type="inferred from homology"/>
<evidence type="ECO:0000256" key="6">
    <source>
        <dbReference type="ARBA" id="ARBA00022989"/>
    </source>
</evidence>
<dbReference type="Proteomes" id="UP000324705">
    <property type="component" value="Chromosome 3B"/>
</dbReference>
<dbReference type="PANTHER" id="PTHR32021">
    <property type="entry name" value="CASP-LIKE PROTEIN 5B3"/>
    <property type="match status" value="1"/>
</dbReference>
<sequence>MYVYSDDVAKEGTYREASWFLLPFPSRLTEAKHHLSHHLSHLVSHKSGTTTSRAPAHSHHLPHPTRAKRTQQLPQIRARRASQDSIGFSASPLRSEQCRAEAGRQGMKRVVGSPGTWSGMALRLSQCVFAAASTFAMASGFSYSNYSAYFYMSLALILQLMWSLGLACKDIFALRNKKDLHTRDNVLIIVMVDWVVAVFMFSGACASASLTIFLMWDVHFCETYSKLACRQFALSVVLAFITWLLQAASSFSVFWLLVSFY</sequence>
<dbReference type="Gramene" id="TRITD3Bv1G253130.1">
    <property type="protein sequence ID" value="TRITD3Bv1G253130.1"/>
    <property type="gene ID" value="TRITD3Bv1G253130"/>
</dbReference>
<feature type="transmembrane region" description="Helical" evidence="8">
    <location>
        <begin position="236"/>
        <end position="258"/>
    </location>
</feature>
<evidence type="ECO:0000256" key="4">
    <source>
        <dbReference type="ARBA" id="ARBA00022475"/>
    </source>
</evidence>
<evidence type="ECO:0000256" key="9">
    <source>
        <dbReference type="SAM" id="MobiDB-lite"/>
    </source>
</evidence>
<comment type="subunit">
    <text evidence="3 8">Homodimer and heterodimers.</text>
</comment>
<keyword evidence="6 8" id="KW-1133">Transmembrane helix</keyword>